<dbReference type="PANTHER" id="PTHR38454">
    <property type="entry name" value="INTEGRAL MEMBRANE PROTEIN-RELATED"/>
    <property type="match status" value="1"/>
</dbReference>
<keyword evidence="1" id="KW-0812">Transmembrane</keyword>
<feature type="transmembrane region" description="Helical" evidence="1">
    <location>
        <begin position="151"/>
        <end position="168"/>
    </location>
</feature>
<dbReference type="RefSeq" id="WP_144333631.1">
    <property type="nucleotide sequence ID" value="NZ_VLPL01000006.1"/>
</dbReference>
<feature type="transmembrane region" description="Helical" evidence="1">
    <location>
        <begin position="195"/>
        <end position="211"/>
    </location>
</feature>
<organism evidence="2 3">
    <name type="scientific">Fluviicola chungangensis</name>
    <dbReference type="NCBI Taxonomy" id="2597671"/>
    <lineage>
        <taxon>Bacteria</taxon>
        <taxon>Pseudomonadati</taxon>
        <taxon>Bacteroidota</taxon>
        <taxon>Flavobacteriia</taxon>
        <taxon>Flavobacteriales</taxon>
        <taxon>Crocinitomicaceae</taxon>
        <taxon>Fluviicola</taxon>
    </lineage>
</organism>
<dbReference type="Pfam" id="PF09586">
    <property type="entry name" value="YfhO"/>
    <property type="match status" value="1"/>
</dbReference>
<dbReference type="Proteomes" id="UP000316008">
    <property type="component" value="Unassembled WGS sequence"/>
</dbReference>
<protein>
    <submittedName>
        <fullName evidence="2">YfhO family protein</fullName>
    </submittedName>
</protein>
<keyword evidence="1" id="KW-0472">Membrane</keyword>
<evidence type="ECO:0000313" key="3">
    <source>
        <dbReference type="Proteomes" id="UP000316008"/>
    </source>
</evidence>
<feature type="transmembrane region" description="Helical" evidence="1">
    <location>
        <begin position="123"/>
        <end position="145"/>
    </location>
</feature>
<dbReference type="EMBL" id="VLPL01000006">
    <property type="protein sequence ID" value="TSJ42000.1"/>
    <property type="molecule type" value="Genomic_DNA"/>
</dbReference>
<dbReference type="PANTHER" id="PTHR38454:SF1">
    <property type="entry name" value="INTEGRAL MEMBRANE PROTEIN"/>
    <property type="match status" value="1"/>
</dbReference>
<keyword evidence="3" id="KW-1185">Reference proteome</keyword>
<feature type="transmembrane region" description="Helical" evidence="1">
    <location>
        <begin position="443"/>
        <end position="462"/>
    </location>
</feature>
<feature type="transmembrane region" description="Helical" evidence="1">
    <location>
        <begin position="539"/>
        <end position="558"/>
    </location>
</feature>
<feature type="transmembrane region" description="Helical" evidence="1">
    <location>
        <begin position="970"/>
        <end position="991"/>
    </location>
</feature>
<accession>A0A556MQ12</accession>
<proteinExistence type="predicted"/>
<feature type="transmembrane region" description="Helical" evidence="1">
    <location>
        <begin position="408"/>
        <end position="431"/>
    </location>
</feature>
<dbReference type="InterPro" id="IPR018580">
    <property type="entry name" value="Uncharacterised_YfhO"/>
</dbReference>
<gene>
    <name evidence="2" type="ORF">FO442_12985</name>
</gene>
<dbReference type="OrthoDB" id="9772884at2"/>
<feature type="transmembrane region" description="Helical" evidence="1">
    <location>
        <begin position="345"/>
        <end position="364"/>
    </location>
</feature>
<feature type="transmembrane region" description="Helical" evidence="1">
    <location>
        <begin position="97"/>
        <end position="116"/>
    </location>
</feature>
<keyword evidence="1" id="KW-1133">Transmembrane helix</keyword>
<name>A0A556MQ12_9FLAO</name>
<comment type="caution">
    <text evidence="2">The sequence shown here is derived from an EMBL/GenBank/DDBJ whole genome shotgun (WGS) entry which is preliminary data.</text>
</comment>
<sequence>MDIKGFFQKNWMYLAIIGGMFIVIAMFFKPQFEGYGVKQHDIKEWKGMSNETDLFREESGKEPLWTSSAFGGMPAEQISLIYPGNWFKTILGQYFKILPNPVGTIFLHFLCFLLFARLLKINPWVGLLGAIAFSFSSYELIVIQAGHVTKSGAAAFLPALLGAFIYAFRTNRMWGVILSGIFMTFELAMNHVQVTYYFLFILLFLGIYFLVEAIRKKDLKNFGVTAAGIIGVFILAFVINSGNIILTNDYAKYSIRGGNDVTVSPDGLPAKNQSTGLDRDYITQWSYGIDETFTFVSPYVKGGASEQLGNSPFSEQIQNSDLSQAEINNALKGYSYWGTQPITSGPVYIGVIVCMLAFLGLFFLKDKMKWALFAVTVLAIMLSWGKNFMGLTNFFIDHVPAYNKFRAVTIILVLVELTIPVMGVLFLNELIKQRESVIAQKQKVMIVLGSFIAFLIIVKVAGLGDGYTNPMEAKQYAGLNEAYTKQVMQMDPQVAAQEYQLDITNPQQVQQFVNMQVDSQMESYNAVKMARKQIFSSSMTRSILFAFLGAGLFLIFLYSKNEKNANIILVAGLVILTFADLVPVAYNYLGAVDDASGNGYKYWEEAGLTAYPITTTKGDEEIMAAEIAQNPSLAAVVKRGEAKGKQKADELGYEGAAKINVINSYRFHALSMATNYRVLDFSGAFSSSRASYFHKSLGGYHGAKLRNINNLMEFQISQTNNKVLDMLNVKYFLQSSPSGLDTAILNPAALGNAWLVKQVREEATPNDEIRALGNKFKAENRGSGVFLVNRTPMKEATVYGGETLQYLVPGRDTMKVQLASGLTKGQEAMFVMDINGNTNLVPLVTLQADTSRSFTPLVYLKVEDSFDPANEALMLPEFASKLSTRKFSGEGEIKLTSSAPNKLTYDANVKGPQLAVFSEIYYPIGWKAYVNGKEVPVLKTNYLLRGIQLKDGHSKIEFIYELPKYATVNLVARIGSVILLALFGFACYMGWKKKKRTQVAAE</sequence>
<feature type="transmembrane region" description="Helical" evidence="1">
    <location>
        <begin position="371"/>
        <end position="396"/>
    </location>
</feature>
<dbReference type="AlphaFoldDB" id="A0A556MQ12"/>
<feature type="transmembrane region" description="Helical" evidence="1">
    <location>
        <begin position="12"/>
        <end position="28"/>
    </location>
</feature>
<reference evidence="2 3" key="1">
    <citation type="submission" date="2019-07" db="EMBL/GenBank/DDBJ databases">
        <authorList>
            <person name="Huq M.A."/>
        </authorList>
    </citation>
    <scope>NUCLEOTIDE SEQUENCE [LARGE SCALE GENOMIC DNA]</scope>
    <source>
        <strain evidence="2 3">MAH-3</strain>
    </source>
</reference>
<feature type="transmembrane region" description="Helical" evidence="1">
    <location>
        <begin position="173"/>
        <end position="189"/>
    </location>
</feature>
<feature type="transmembrane region" description="Helical" evidence="1">
    <location>
        <begin position="565"/>
        <end position="586"/>
    </location>
</feature>
<evidence type="ECO:0000313" key="2">
    <source>
        <dbReference type="EMBL" id="TSJ42000.1"/>
    </source>
</evidence>
<evidence type="ECO:0000256" key="1">
    <source>
        <dbReference type="SAM" id="Phobius"/>
    </source>
</evidence>
<feature type="transmembrane region" description="Helical" evidence="1">
    <location>
        <begin position="223"/>
        <end position="246"/>
    </location>
</feature>